<keyword evidence="1" id="KW-0805">Transcription regulation</keyword>
<dbReference type="PANTHER" id="PTHR30154:SF34">
    <property type="entry name" value="TRANSCRIPTIONAL REGULATOR AZLB"/>
    <property type="match status" value="1"/>
</dbReference>
<dbReference type="InterPro" id="IPR036390">
    <property type="entry name" value="WH_DNA-bd_sf"/>
</dbReference>
<dbReference type="SMART" id="SM00344">
    <property type="entry name" value="HTH_ASNC"/>
    <property type="match status" value="2"/>
</dbReference>
<dbReference type="GO" id="GO:0005829">
    <property type="term" value="C:cytosol"/>
    <property type="evidence" value="ECO:0007669"/>
    <property type="project" value="TreeGrafter"/>
</dbReference>
<dbReference type="PANTHER" id="PTHR30154">
    <property type="entry name" value="LEUCINE-RESPONSIVE REGULATORY PROTEIN"/>
    <property type="match status" value="1"/>
</dbReference>
<gene>
    <name evidence="7" type="ORF">DWB77_00985</name>
</gene>
<reference evidence="7 8" key="1">
    <citation type="submission" date="2018-10" db="EMBL/GenBank/DDBJ databases">
        <title>Relationship between Morphology and Antimicrobial Activity in Streptomyces.</title>
        <authorList>
            <person name="Kang H.J."/>
            <person name="Kim S.B."/>
        </authorList>
    </citation>
    <scope>NUCLEOTIDE SEQUENCE [LARGE SCALE GENOMIC DNA]</scope>
    <source>
        <strain evidence="7 8">BH38</strain>
    </source>
</reference>
<dbReference type="Gene3D" id="3.30.70.920">
    <property type="match status" value="2"/>
</dbReference>
<dbReference type="InterPro" id="IPR019888">
    <property type="entry name" value="Tscrpt_reg_AsnC-like"/>
</dbReference>
<proteinExistence type="predicted"/>
<name>A0A387H577_9ACTN</name>
<sequence>MSKNGIPDATDKRIASALQLHGRAPWDQIAQVLGLSERTTARRGQRLLDEGMIRVIGVLDTQLIGRPAPVLLGLRVETGSARAIAASLSGLAETRTVMALCGSIDHFVEVIPESQSSLRTFLFDRLPAQVRSSSSYPVLRFYTGSHEWNGGALTEDEERALRQEPRSPFGGRSGVVDLHTEEHRITQLLARDGRMSTTRLAGELGVSQATASRRLAAVLEQGVVRIRADVAPSLFGLTTEALLWLRVSYRHLDEVGRTLSDRPEVMTLVSVSGSYQICAHVAVRDTHHLQAFLTDVVGALDAVSDIDVSILLETFKRGGFTLAAPSPAQVPTPDAPDCPPAAPEK</sequence>
<evidence type="ECO:0000259" key="6">
    <source>
        <dbReference type="Pfam" id="PF13404"/>
    </source>
</evidence>
<dbReference type="PRINTS" id="PR00033">
    <property type="entry name" value="HTHASNC"/>
</dbReference>
<dbReference type="GO" id="GO:0043200">
    <property type="term" value="P:response to amino acid"/>
    <property type="evidence" value="ECO:0007669"/>
    <property type="project" value="TreeGrafter"/>
</dbReference>
<dbReference type="AlphaFoldDB" id="A0A387H577"/>
<dbReference type="KEGG" id="shun:DWB77_00985"/>
<dbReference type="InterPro" id="IPR036388">
    <property type="entry name" value="WH-like_DNA-bd_sf"/>
</dbReference>
<evidence type="ECO:0000313" key="8">
    <source>
        <dbReference type="Proteomes" id="UP000271554"/>
    </source>
</evidence>
<evidence type="ECO:0000256" key="4">
    <source>
        <dbReference type="SAM" id="MobiDB-lite"/>
    </source>
</evidence>
<evidence type="ECO:0000259" key="5">
    <source>
        <dbReference type="Pfam" id="PF01037"/>
    </source>
</evidence>
<accession>A0A387H577</accession>
<dbReference type="RefSeq" id="WP_162952433.1">
    <property type="nucleotide sequence ID" value="NZ_CP032698.1"/>
</dbReference>
<dbReference type="InterPro" id="IPR000485">
    <property type="entry name" value="AsnC-type_HTH_dom"/>
</dbReference>
<dbReference type="Proteomes" id="UP000271554">
    <property type="component" value="Chromosome"/>
</dbReference>
<feature type="domain" description="HTH asnC-type" evidence="6">
    <location>
        <begin position="8"/>
        <end position="47"/>
    </location>
</feature>
<feature type="compositionally biased region" description="Pro residues" evidence="4">
    <location>
        <begin position="328"/>
        <end position="345"/>
    </location>
</feature>
<evidence type="ECO:0000256" key="2">
    <source>
        <dbReference type="ARBA" id="ARBA00023125"/>
    </source>
</evidence>
<dbReference type="SUPFAM" id="SSF46785">
    <property type="entry name" value="Winged helix' DNA-binding domain"/>
    <property type="match status" value="2"/>
</dbReference>
<feature type="domain" description="Transcription regulator AsnC/Lrp ligand binding" evidence="5">
    <location>
        <begin position="244"/>
        <end position="314"/>
    </location>
</feature>
<dbReference type="Gene3D" id="1.10.10.10">
    <property type="entry name" value="Winged helix-like DNA-binding domain superfamily/Winged helix DNA-binding domain"/>
    <property type="match status" value="2"/>
</dbReference>
<evidence type="ECO:0000256" key="3">
    <source>
        <dbReference type="ARBA" id="ARBA00023163"/>
    </source>
</evidence>
<keyword evidence="8" id="KW-1185">Reference proteome</keyword>
<evidence type="ECO:0000256" key="1">
    <source>
        <dbReference type="ARBA" id="ARBA00023015"/>
    </source>
</evidence>
<feature type="region of interest" description="Disordered" evidence="4">
    <location>
        <begin position="326"/>
        <end position="345"/>
    </location>
</feature>
<keyword evidence="3" id="KW-0804">Transcription</keyword>
<dbReference type="InterPro" id="IPR011008">
    <property type="entry name" value="Dimeric_a/b-barrel"/>
</dbReference>
<dbReference type="EMBL" id="CP032698">
    <property type="protein sequence ID" value="AYG78876.1"/>
    <property type="molecule type" value="Genomic_DNA"/>
</dbReference>
<evidence type="ECO:0000313" key="7">
    <source>
        <dbReference type="EMBL" id="AYG78876.1"/>
    </source>
</evidence>
<dbReference type="Pfam" id="PF13404">
    <property type="entry name" value="HTH_AsnC-type"/>
    <property type="match status" value="1"/>
</dbReference>
<dbReference type="SUPFAM" id="SSF54909">
    <property type="entry name" value="Dimeric alpha+beta barrel"/>
    <property type="match status" value="1"/>
</dbReference>
<dbReference type="InterPro" id="IPR019887">
    <property type="entry name" value="Tscrpt_reg_AsnC/Lrp_C"/>
</dbReference>
<dbReference type="Pfam" id="PF13412">
    <property type="entry name" value="HTH_24"/>
    <property type="match status" value="1"/>
</dbReference>
<dbReference type="CDD" id="cd00090">
    <property type="entry name" value="HTH_ARSR"/>
    <property type="match status" value="1"/>
</dbReference>
<keyword evidence="2" id="KW-0238">DNA-binding</keyword>
<organism evidence="7 8">
    <name type="scientific">Streptomyces hundungensis</name>
    <dbReference type="NCBI Taxonomy" id="1077946"/>
    <lineage>
        <taxon>Bacteria</taxon>
        <taxon>Bacillati</taxon>
        <taxon>Actinomycetota</taxon>
        <taxon>Actinomycetes</taxon>
        <taxon>Kitasatosporales</taxon>
        <taxon>Streptomycetaceae</taxon>
        <taxon>Streptomyces</taxon>
    </lineage>
</organism>
<protein>
    <submittedName>
        <fullName evidence="7">Uncharacterized protein</fullName>
    </submittedName>
</protein>
<dbReference type="Pfam" id="PF01037">
    <property type="entry name" value="AsnC_trans_reg"/>
    <property type="match status" value="1"/>
</dbReference>
<dbReference type="InterPro" id="IPR011991">
    <property type="entry name" value="ArsR-like_HTH"/>
</dbReference>
<dbReference type="GO" id="GO:0043565">
    <property type="term" value="F:sequence-specific DNA binding"/>
    <property type="evidence" value="ECO:0007669"/>
    <property type="project" value="InterPro"/>
</dbReference>